<name>A0A9P8Q8J7_WICPI</name>
<dbReference type="EMBL" id="JAEUBG010001689">
    <property type="protein sequence ID" value="KAH3685987.1"/>
    <property type="molecule type" value="Genomic_DNA"/>
</dbReference>
<sequence>MDWKVQGSNKGVIGSFFLSRINSTGGVSASLKSNKELFCGFSIAFSISCANFEPIGLLYSYLITGLAFKDNNKDVKPSTVLFNANPDHEPKLSPYILFFGIFMSKWNKSLLIVR</sequence>
<dbReference type="Proteomes" id="UP000774326">
    <property type="component" value="Unassembled WGS sequence"/>
</dbReference>
<comment type="caution">
    <text evidence="1">The sequence shown here is derived from an EMBL/GenBank/DDBJ whole genome shotgun (WGS) entry which is preliminary data.</text>
</comment>
<keyword evidence="2" id="KW-1185">Reference proteome</keyword>
<accession>A0A9P8Q8J7</accession>
<dbReference type="AlphaFoldDB" id="A0A9P8Q8J7"/>
<gene>
    <name evidence="1" type="ORF">WICPIJ_002986</name>
</gene>
<proteinExistence type="predicted"/>
<reference evidence="1" key="2">
    <citation type="submission" date="2021-01" db="EMBL/GenBank/DDBJ databases">
        <authorList>
            <person name="Schikora-Tamarit M.A."/>
        </authorList>
    </citation>
    <scope>NUCLEOTIDE SEQUENCE</scope>
    <source>
        <strain evidence="1">CBS2887</strain>
    </source>
</reference>
<reference evidence="1" key="1">
    <citation type="journal article" date="2021" name="Open Biol.">
        <title>Shared evolutionary footprints suggest mitochondrial oxidative damage underlies multiple complex I losses in fungi.</title>
        <authorList>
            <person name="Schikora-Tamarit M.A."/>
            <person name="Marcet-Houben M."/>
            <person name="Nosek J."/>
            <person name="Gabaldon T."/>
        </authorList>
    </citation>
    <scope>NUCLEOTIDE SEQUENCE</scope>
    <source>
        <strain evidence="1">CBS2887</strain>
    </source>
</reference>
<evidence type="ECO:0000313" key="1">
    <source>
        <dbReference type="EMBL" id="KAH3685987.1"/>
    </source>
</evidence>
<organism evidence="1 2">
    <name type="scientific">Wickerhamomyces pijperi</name>
    <name type="common">Yeast</name>
    <name type="synonym">Pichia pijperi</name>
    <dbReference type="NCBI Taxonomy" id="599730"/>
    <lineage>
        <taxon>Eukaryota</taxon>
        <taxon>Fungi</taxon>
        <taxon>Dikarya</taxon>
        <taxon>Ascomycota</taxon>
        <taxon>Saccharomycotina</taxon>
        <taxon>Saccharomycetes</taxon>
        <taxon>Phaffomycetales</taxon>
        <taxon>Wickerhamomycetaceae</taxon>
        <taxon>Wickerhamomyces</taxon>
    </lineage>
</organism>
<evidence type="ECO:0000313" key="2">
    <source>
        <dbReference type="Proteomes" id="UP000774326"/>
    </source>
</evidence>
<protein>
    <submittedName>
        <fullName evidence="1">Uncharacterized protein</fullName>
    </submittedName>
</protein>